<dbReference type="Proteomes" id="UP000464389">
    <property type="component" value="Chromosome"/>
</dbReference>
<gene>
    <name evidence="1" type="ORF">GW952_27630</name>
</gene>
<evidence type="ECO:0000313" key="2">
    <source>
        <dbReference type="Proteomes" id="UP000464389"/>
    </source>
</evidence>
<name>A0A6P1V506_9ENTR</name>
<organism evidence="1 2">
    <name type="scientific">Klebsiella michiganensis</name>
    <dbReference type="NCBI Taxonomy" id="1134687"/>
    <lineage>
        <taxon>Bacteria</taxon>
        <taxon>Pseudomonadati</taxon>
        <taxon>Pseudomonadota</taxon>
        <taxon>Gammaproteobacteria</taxon>
        <taxon>Enterobacterales</taxon>
        <taxon>Enterobacteriaceae</taxon>
        <taxon>Klebsiella/Raoultella group</taxon>
        <taxon>Klebsiella</taxon>
    </lineage>
</organism>
<proteinExistence type="predicted"/>
<protein>
    <submittedName>
        <fullName evidence="1">Uncharacterized protein</fullName>
    </submittedName>
</protein>
<sequence length="78" mass="8854">MMDIIELDHIILSFTADTHSYSQKDISAEAQQKQEGVMALKPACVKNCRRLFSKSLSYPSPYLTARQHQVHQMVISST</sequence>
<reference evidence="1 2" key="1">
    <citation type="submission" date="2020-01" db="EMBL/GenBank/DDBJ databases">
        <title>Bactrocera dorsalis gut bacteria genome.</title>
        <authorList>
            <person name="Zhang H."/>
            <person name="Cai Z."/>
        </authorList>
    </citation>
    <scope>NUCLEOTIDE SEQUENCE [LARGE SCALE GENOMIC DNA]</scope>
    <source>
        <strain evidence="1 2">BD177</strain>
    </source>
</reference>
<evidence type="ECO:0000313" key="1">
    <source>
        <dbReference type="EMBL" id="QHS49120.1"/>
    </source>
</evidence>
<accession>A0A6P1V506</accession>
<dbReference type="EMBL" id="CP048108">
    <property type="protein sequence ID" value="QHS49120.1"/>
    <property type="molecule type" value="Genomic_DNA"/>
</dbReference>
<dbReference type="RefSeq" id="WP_160742525.1">
    <property type="nucleotide sequence ID" value="NZ_CP048108.1"/>
</dbReference>
<dbReference type="AlphaFoldDB" id="A0A6P1V506"/>